<dbReference type="EMBL" id="JACHCA010000008">
    <property type="protein sequence ID" value="MBB6129157.1"/>
    <property type="molecule type" value="Genomic_DNA"/>
</dbReference>
<dbReference type="Proteomes" id="UP000541583">
    <property type="component" value="Unassembled WGS sequence"/>
</dbReference>
<sequence length="106" mass="12666">MGKNKQPEWLKREIQYFNKADESLAGEAELRPMELSILQNYFEADADDPIFDTYQLEPVDATFLKPYTTLEFDFDKYDYWLAAYTNNWEQTKRDKGFMGEYPLPKQ</sequence>
<dbReference type="AlphaFoldDB" id="A0A1N7F946"/>
<evidence type="ECO:0000313" key="3">
    <source>
        <dbReference type="EMBL" id="MBB6129157.1"/>
    </source>
</evidence>
<dbReference type="Pfam" id="PF24731">
    <property type="entry name" value="DUF7683"/>
    <property type="match status" value="1"/>
</dbReference>
<proteinExistence type="predicted"/>
<reference evidence="4 5" key="1">
    <citation type="submission" date="2020-08" db="EMBL/GenBank/DDBJ databases">
        <title>Genomic Encyclopedia of Type Strains, Phase IV (KMG-V): Genome sequencing to study the core and pangenomes of soil and plant-associated prokaryotes.</title>
        <authorList>
            <person name="Whitman W."/>
        </authorList>
    </citation>
    <scope>NUCLEOTIDE SEQUENCE [LARGE SCALE GENOMIC DNA]</scope>
    <source>
        <strain evidence="2 4">ANJLi2</strain>
        <strain evidence="3 5">MP601</strain>
    </source>
</reference>
<gene>
    <name evidence="3" type="ORF">HDF22_003282</name>
    <name evidence="2" type="ORF">HDF23_005115</name>
</gene>
<dbReference type="RefSeq" id="WP_076377305.1">
    <property type="nucleotide sequence ID" value="NZ_FTMG01000017.1"/>
</dbReference>
<evidence type="ECO:0000313" key="5">
    <source>
        <dbReference type="Proteomes" id="UP000548326"/>
    </source>
</evidence>
<organism evidence="3 5">
    <name type="scientific">Mucilaginibacter lappiensis</name>
    <dbReference type="NCBI Taxonomy" id="354630"/>
    <lineage>
        <taxon>Bacteria</taxon>
        <taxon>Pseudomonadati</taxon>
        <taxon>Bacteroidota</taxon>
        <taxon>Sphingobacteriia</taxon>
        <taxon>Sphingobacteriales</taxon>
        <taxon>Sphingobacteriaceae</taxon>
        <taxon>Mucilaginibacter</taxon>
    </lineage>
</organism>
<comment type="caution">
    <text evidence="3">The sequence shown here is derived from an EMBL/GenBank/DDBJ whole genome shotgun (WGS) entry which is preliminary data.</text>
</comment>
<dbReference type="STRING" id="354630.SAMN05421821_1178"/>
<feature type="domain" description="DUF7683" evidence="1">
    <location>
        <begin position="11"/>
        <end position="82"/>
    </location>
</feature>
<name>A0A1N7F946_9SPHI</name>
<dbReference type="EMBL" id="JACHCB010000017">
    <property type="protein sequence ID" value="MBB6112340.1"/>
    <property type="molecule type" value="Genomic_DNA"/>
</dbReference>
<protein>
    <recommendedName>
        <fullName evidence="1">DUF7683 domain-containing protein</fullName>
    </recommendedName>
</protein>
<evidence type="ECO:0000313" key="4">
    <source>
        <dbReference type="Proteomes" id="UP000541583"/>
    </source>
</evidence>
<accession>A0A1N7F946</accession>
<keyword evidence="4" id="KW-1185">Reference proteome</keyword>
<dbReference type="Proteomes" id="UP000548326">
    <property type="component" value="Unassembled WGS sequence"/>
</dbReference>
<evidence type="ECO:0000259" key="1">
    <source>
        <dbReference type="Pfam" id="PF24731"/>
    </source>
</evidence>
<evidence type="ECO:0000313" key="2">
    <source>
        <dbReference type="EMBL" id="MBB6112340.1"/>
    </source>
</evidence>
<dbReference type="OrthoDB" id="1494903at2"/>
<dbReference type="InterPro" id="IPR056100">
    <property type="entry name" value="DUF7683"/>
</dbReference>